<evidence type="ECO:0000256" key="1">
    <source>
        <dbReference type="ARBA" id="ARBA00011080"/>
    </source>
</evidence>
<keyword evidence="2 3" id="KW-0238">DNA-binding</keyword>
<evidence type="ECO:0000313" key="6">
    <source>
        <dbReference type="Proteomes" id="UP000662898"/>
    </source>
</evidence>
<dbReference type="GO" id="GO:0003918">
    <property type="term" value="F:DNA topoisomerase type II (double strand cut, ATP-hydrolyzing) activity"/>
    <property type="evidence" value="ECO:0007669"/>
    <property type="project" value="UniProtKB-EC"/>
</dbReference>
<dbReference type="EMBL" id="MW584871">
    <property type="protein sequence ID" value="QSJ03625.1"/>
    <property type="molecule type" value="Genomic_DNA"/>
</dbReference>
<sequence length="548" mass="62330">MAFSLDDFFDQEPIVPVAKPASNPETPPWDESKDDELFPQAGITINQVTDETVIETEVLDSSVVKEVDETEVIEEQIRQCQSEIDSDIPAWKKAVLQSHLTNLHNRHLQSIINNEALEFAMYTVEERAIPSIVDGFKPVQRFFMYRALEYAKQNKTKFNKVAALAGGVSEAGYHHGEGSAAGAGQLIANTWNNNIPVLEGDGNFGSRLVQQAAAPRYVFCRVHQNFWDIYKDISLAPAHSDPEHMPPRFYLPVIPMVLANGVKGIATGYATTIFPHSYESLVKCTMAAVRGEEVPEPEVQFPCFKGIVRRINSKSIEIEGLYELVGQTKLVITEVPVRYDRLEYVSILDKLEEQGKIVGYKEQTSEGFKFEVTLKRQDKFGELMEKNPEVAHEKIIKMFNLRQNLSQNITVLDENGKLAEYDCAADLIRDFVEIRKKYTSQRVEFEKQKAEYARDLAWAKFAFINEVIEEKIVIRGKSKSDLIAEVKSKPNMTGFENELVGMSIYRLTEDESLKLQEEAIKQTKEFEYWTNTTPEIEYVNDLKSLKGK</sequence>
<evidence type="ECO:0000256" key="2">
    <source>
        <dbReference type="ARBA" id="ARBA00023125"/>
    </source>
</evidence>
<dbReference type="Pfam" id="PF00521">
    <property type="entry name" value="DNA_topoisoIV"/>
    <property type="match status" value="1"/>
</dbReference>
<dbReference type="Gene3D" id="3.30.1360.40">
    <property type="match status" value="1"/>
</dbReference>
<organism evidence="5 6">
    <name type="scientific">Aeromonas phage vB_AsM_ZHF</name>
    <dbReference type="NCBI Taxonomy" id="2812849"/>
    <lineage>
        <taxon>Viruses</taxon>
        <taxon>Duplodnaviria</taxon>
        <taxon>Heunggongvirae</taxon>
        <taxon>Uroviricota</taxon>
        <taxon>Caudoviricetes</taxon>
        <taxon>Pantevenvirales</taxon>
        <taxon>Straboviridae</taxon>
        <taxon>Tulanevirus</taxon>
        <taxon>Tulanevirus asgz</taxon>
    </lineage>
</organism>
<name>A0A898K9Q0_9CAUD</name>
<comment type="catalytic activity">
    <reaction evidence="3">
        <text>ATP-dependent breakage, passage and rejoining of double-stranded DNA.</text>
        <dbReference type="EC" id="5.6.2.2"/>
    </reaction>
</comment>
<protein>
    <submittedName>
        <fullName evidence="5">DNA topoisomerase subunit</fullName>
    </submittedName>
</protein>
<dbReference type="InterPro" id="IPR001154">
    <property type="entry name" value="TopoII_euk"/>
</dbReference>
<dbReference type="SMART" id="SM00434">
    <property type="entry name" value="TOP4c"/>
    <property type="match status" value="1"/>
</dbReference>
<comment type="similarity">
    <text evidence="1">Belongs to the type II topoisomerase family.</text>
</comment>
<feature type="domain" description="Topo IIA-type catalytic" evidence="4">
    <location>
        <begin position="129"/>
        <end position="542"/>
    </location>
</feature>
<dbReference type="PRINTS" id="PR01158">
    <property type="entry name" value="TOPISMRASEII"/>
</dbReference>
<dbReference type="SUPFAM" id="SSF56719">
    <property type="entry name" value="Type II DNA topoisomerase"/>
    <property type="match status" value="1"/>
</dbReference>
<evidence type="ECO:0000259" key="4">
    <source>
        <dbReference type="PROSITE" id="PS52040"/>
    </source>
</evidence>
<dbReference type="Gene3D" id="1.10.268.10">
    <property type="entry name" value="Topoisomerase, domain 3"/>
    <property type="match status" value="1"/>
</dbReference>
<dbReference type="Proteomes" id="UP000662898">
    <property type="component" value="Segment"/>
</dbReference>
<dbReference type="InterPro" id="IPR050634">
    <property type="entry name" value="DNA_Topoisomerase_II"/>
</dbReference>
<dbReference type="PANTHER" id="PTHR10169">
    <property type="entry name" value="DNA TOPOISOMERASE/GYRASE"/>
    <property type="match status" value="1"/>
</dbReference>
<dbReference type="GO" id="GO:0006265">
    <property type="term" value="P:DNA topological change"/>
    <property type="evidence" value="ECO:0007669"/>
    <property type="project" value="UniProtKB-UniRule"/>
</dbReference>
<proteinExistence type="inferred from homology"/>
<dbReference type="InterPro" id="IPR013758">
    <property type="entry name" value="Topo_IIA_A/C_ab"/>
</dbReference>
<dbReference type="Gene3D" id="3.90.199.10">
    <property type="entry name" value="Topoisomerase II, domain 5"/>
    <property type="match status" value="1"/>
</dbReference>
<dbReference type="GO" id="GO:0000819">
    <property type="term" value="P:sister chromatid segregation"/>
    <property type="evidence" value="ECO:0007669"/>
    <property type="project" value="TreeGrafter"/>
</dbReference>
<reference evidence="5" key="1">
    <citation type="submission" date="2021-02" db="EMBL/GenBank/DDBJ databases">
        <authorList>
            <person name="Xu Z."/>
        </authorList>
    </citation>
    <scope>NUCLEOTIDE SEQUENCE</scope>
</reference>
<evidence type="ECO:0000256" key="3">
    <source>
        <dbReference type="PROSITE-ProRule" id="PRU01384"/>
    </source>
</evidence>
<dbReference type="PROSITE" id="PS52040">
    <property type="entry name" value="TOPO_IIA"/>
    <property type="match status" value="1"/>
</dbReference>
<dbReference type="InterPro" id="IPR013760">
    <property type="entry name" value="Topo_IIA-like_dom_sf"/>
</dbReference>
<dbReference type="PANTHER" id="PTHR10169:SF49">
    <property type="entry name" value="DNA TOPOISOMERASE 2, MITOCHONDRIAL"/>
    <property type="match status" value="1"/>
</dbReference>
<evidence type="ECO:0000313" key="5">
    <source>
        <dbReference type="EMBL" id="QSJ03625.1"/>
    </source>
</evidence>
<dbReference type="GO" id="GO:0005524">
    <property type="term" value="F:ATP binding"/>
    <property type="evidence" value="ECO:0007669"/>
    <property type="project" value="InterPro"/>
</dbReference>
<dbReference type="GO" id="GO:0003677">
    <property type="term" value="F:DNA binding"/>
    <property type="evidence" value="ECO:0007669"/>
    <property type="project" value="UniProtKB-UniRule"/>
</dbReference>
<accession>A0A898K9Q0</accession>
<feature type="active site" description="O-(5'-phospho-DNA)-tyrosine intermediate" evidence="3">
    <location>
        <position position="217"/>
    </location>
</feature>
<keyword evidence="3" id="KW-0799">Topoisomerase</keyword>
<dbReference type="InterPro" id="IPR002205">
    <property type="entry name" value="Topo_IIA_dom_A"/>
</dbReference>
<dbReference type="InterPro" id="IPR013757">
    <property type="entry name" value="Topo_IIA_A_a_sf"/>
</dbReference>
<keyword evidence="3 5" id="KW-0413">Isomerase</keyword>